<gene>
    <name evidence="1" type="ORF">LSAT_V11C700366830</name>
</gene>
<dbReference type="Proteomes" id="UP000235145">
    <property type="component" value="Unassembled WGS sequence"/>
</dbReference>
<comment type="caution">
    <text evidence="1">The sequence shown here is derived from an EMBL/GenBank/DDBJ whole genome shotgun (WGS) entry which is preliminary data.</text>
</comment>
<dbReference type="EMBL" id="NBSK02000007">
    <property type="protein sequence ID" value="KAJ0197055.1"/>
    <property type="molecule type" value="Genomic_DNA"/>
</dbReference>
<evidence type="ECO:0000313" key="1">
    <source>
        <dbReference type="EMBL" id="KAJ0197055.1"/>
    </source>
</evidence>
<evidence type="ECO:0000313" key="2">
    <source>
        <dbReference type="Proteomes" id="UP000235145"/>
    </source>
</evidence>
<name>A0A9R1V2D2_LACSA</name>
<keyword evidence="2" id="KW-1185">Reference proteome</keyword>
<accession>A0A9R1V2D2</accession>
<sequence length="427" mass="48349">MADSSSVHDTSVRQPLLTFKPQQNLIIDLTPFIYEPYMLYVVECLKYSPLVDALTKVEVVPMSCLSIVYSTAFYDKINEWIHFELHDEKTSISKTRFCALIGLSQDPSLGISKRSAGSDGASNSFMTVLYGLYNGLNLDFGSIIWQQLVQSLVSSSRNSEISCGRFWSLINNWAMDRLRVPIMADSLLSSIATFHTTKIIVADPTKFSFIGSIPEAMLGRISASRSVHLLAHESLHRLCFVPLKRLKSQPRGVKSLKHRKRDWSLNPPRGKPPRSENMIKLLLLRLNRKSRRSPLGGLFFNPPVIRIQNVSLQSRRTLLVQNLRAKALMNRLRAEVTLRFAPLLQKFRFALLLLHLHLLQSLSLSLLSLQLPPLNPSLQFLFPLLFSQIQLMGFSHKNFPMCACKTLMLGSRLSNKHALSPRLLIAN</sequence>
<proteinExistence type="predicted"/>
<protein>
    <submittedName>
        <fullName evidence="1">Uncharacterized protein</fullName>
    </submittedName>
</protein>
<organism evidence="1 2">
    <name type="scientific">Lactuca sativa</name>
    <name type="common">Garden lettuce</name>
    <dbReference type="NCBI Taxonomy" id="4236"/>
    <lineage>
        <taxon>Eukaryota</taxon>
        <taxon>Viridiplantae</taxon>
        <taxon>Streptophyta</taxon>
        <taxon>Embryophyta</taxon>
        <taxon>Tracheophyta</taxon>
        <taxon>Spermatophyta</taxon>
        <taxon>Magnoliopsida</taxon>
        <taxon>eudicotyledons</taxon>
        <taxon>Gunneridae</taxon>
        <taxon>Pentapetalae</taxon>
        <taxon>asterids</taxon>
        <taxon>campanulids</taxon>
        <taxon>Asterales</taxon>
        <taxon>Asteraceae</taxon>
        <taxon>Cichorioideae</taxon>
        <taxon>Cichorieae</taxon>
        <taxon>Lactucinae</taxon>
        <taxon>Lactuca</taxon>
    </lineage>
</organism>
<dbReference type="AlphaFoldDB" id="A0A9R1V2D2"/>
<reference evidence="1 2" key="1">
    <citation type="journal article" date="2017" name="Nat. Commun.">
        <title>Genome assembly with in vitro proximity ligation data and whole-genome triplication in lettuce.</title>
        <authorList>
            <person name="Reyes-Chin-Wo S."/>
            <person name="Wang Z."/>
            <person name="Yang X."/>
            <person name="Kozik A."/>
            <person name="Arikit S."/>
            <person name="Song C."/>
            <person name="Xia L."/>
            <person name="Froenicke L."/>
            <person name="Lavelle D.O."/>
            <person name="Truco M.J."/>
            <person name="Xia R."/>
            <person name="Zhu S."/>
            <person name="Xu C."/>
            <person name="Xu H."/>
            <person name="Xu X."/>
            <person name="Cox K."/>
            <person name="Korf I."/>
            <person name="Meyers B.C."/>
            <person name="Michelmore R.W."/>
        </authorList>
    </citation>
    <scope>NUCLEOTIDE SEQUENCE [LARGE SCALE GENOMIC DNA]</scope>
    <source>
        <strain evidence="2">cv. Salinas</strain>
        <tissue evidence="1">Seedlings</tissue>
    </source>
</reference>